<dbReference type="RefSeq" id="WP_283435178.1">
    <property type="nucleotide sequence ID" value="NZ_FXUG01000020.1"/>
</dbReference>
<evidence type="ECO:0000256" key="2">
    <source>
        <dbReference type="ARBA" id="ARBA00023054"/>
    </source>
</evidence>
<dbReference type="Proteomes" id="UP001158067">
    <property type="component" value="Unassembled WGS sequence"/>
</dbReference>
<feature type="domain" description="CusB-like beta-barrel" evidence="3">
    <location>
        <begin position="379"/>
        <end position="450"/>
    </location>
</feature>
<dbReference type="Gene3D" id="2.40.30.170">
    <property type="match status" value="1"/>
</dbReference>
<organism evidence="4 5">
    <name type="scientific">Neorhodopirellula lusitana</name>
    <dbReference type="NCBI Taxonomy" id="445327"/>
    <lineage>
        <taxon>Bacteria</taxon>
        <taxon>Pseudomonadati</taxon>
        <taxon>Planctomycetota</taxon>
        <taxon>Planctomycetia</taxon>
        <taxon>Pirellulales</taxon>
        <taxon>Pirellulaceae</taxon>
        <taxon>Neorhodopirellula</taxon>
    </lineage>
</organism>
<evidence type="ECO:0000259" key="3">
    <source>
        <dbReference type="Pfam" id="PF25954"/>
    </source>
</evidence>
<dbReference type="PANTHER" id="PTHR32347:SF23">
    <property type="entry name" value="BLL5650 PROTEIN"/>
    <property type="match status" value="1"/>
</dbReference>
<dbReference type="Gene3D" id="2.40.50.100">
    <property type="match status" value="1"/>
</dbReference>
<reference evidence="4 5" key="1">
    <citation type="submission" date="2017-05" db="EMBL/GenBank/DDBJ databases">
        <authorList>
            <person name="Varghese N."/>
            <person name="Submissions S."/>
        </authorList>
    </citation>
    <scope>NUCLEOTIDE SEQUENCE [LARGE SCALE GENOMIC DNA]</scope>
    <source>
        <strain evidence="4 5">DSM 25457</strain>
    </source>
</reference>
<proteinExistence type="predicted"/>
<dbReference type="InterPro" id="IPR058792">
    <property type="entry name" value="Beta-barrel_RND_2"/>
</dbReference>
<keyword evidence="2" id="KW-0175">Coiled coil</keyword>
<gene>
    <name evidence="4" type="ORF">SAMN06265222_12093</name>
</gene>
<evidence type="ECO:0000313" key="5">
    <source>
        <dbReference type="Proteomes" id="UP001158067"/>
    </source>
</evidence>
<evidence type="ECO:0000256" key="1">
    <source>
        <dbReference type="ARBA" id="ARBA00004196"/>
    </source>
</evidence>
<comment type="subcellular location">
    <subcellularLocation>
        <location evidence="1">Cell envelope</location>
    </subcellularLocation>
</comment>
<dbReference type="PANTHER" id="PTHR32347">
    <property type="entry name" value="EFFLUX SYSTEM COMPONENT YKNX-RELATED"/>
    <property type="match status" value="1"/>
</dbReference>
<dbReference type="InterPro" id="IPR050465">
    <property type="entry name" value="UPF0194_transport"/>
</dbReference>
<sequence length="476" mass="51866">MLTQVPTQANVRTADDIEAAANENEALAAAIELQSQLDQADSLEQACHDLAARLKKILGAGRVIVAWRSSENAAMQQMADVGVDDFTLEDDGYHQGQHTDAMIRAAAEEVAVCNGTLIWTAGQGIDRRGATMAVAQLATAVADQAMVAGCLIDSDGVPRGALMVVDASAANAQAFVNAIGPVIAGKLAAIQRMQPGSVELAWRSLKASVLASTRFRSSMIAVAGFAVLMMAPVTYTISTPFELQPVTRRFVAAPVDGPLKKCLVRPGDVVTEGELLAEIDPLDLDYELAGVRSELDQAVQSRKSRIAEHDFAAGQLAELETQRLRYQTEMLGQQRDRLELRSPIDGMVVSGDWRSSEGMPLSRGKTLFEVAPLDEMIVELWIPESEYHHVRQGMTIQFATHARPDDKLTGTIARVYPKAELREHDNVFLAEVRATNSDGRLQPGMRGHATVYSDRHTIGWNWLHRPWHAARSAMGW</sequence>
<dbReference type="Pfam" id="PF25954">
    <property type="entry name" value="Beta-barrel_RND_2"/>
    <property type="match status" value="1"/>
</dbReference>
<evidence type="ECO:0000313" key="4">
    <source>
        <dbReference type="EMBL" id="SMP76129.1"/>
    </source>
</evidence>
<dbReference type="EMBL" id="FXUG01000020">
    <property type="protein sequence ID" value="SMP76129.1"/>
    <property type="molecule type" value="Genomic_DNA"/>
</dbReference>
<keyword evidence="5" id="KW-1185">Reference proteome</keyword>
<comment type="caution">
    <text evidence="4">The sequence shown here is derived from an EMBL/GenBank/DDBJ whole genome shotgun (WGS) entry which is preliminary data.</text>
</comment>
<name>A0ABY1QS83_9BACT</name>
<protein>
    <submittedName>
        <fullName evidence="4">Barrel-sandwich domain of CusB or HlyD membrane-fusion</fullName>
    </submittedName>
</protein>
<dbReference type="SUPFAM" id="SSF111369">
    <property type="entry name" value="HlyD-like secretion proteins"/>
    <property type="match status" value="1"/>
</dbReference>
<accession>A0ABY1QS83</accession>